<keyword evidence="5" id="KW-0809">Transit peptide</keyword>
<dbReference type="EMBL" id="MZNU01000019">
    <property type="protein sequence ID" value="OWP07268.1"/>
    <property type="molecule type" value="Genomic_DNA"/>
</dbReference>
<dbReference type="PROSITE" id="PS00143">
    <property type="entry name" value="INSULINASE"/>
    <property type="match status" value="1"/>
</dbReference>
<gene>
    <name evidence="14" type="ORF">B2J93_2041</name>
</gene>
<accession>A0A218ZH00</accession>
<evidence type="ECO:0000256" key="3">
    <source>
        <dbReference type="ARBA" id="ARBA00007261"/>
    </source>
</evidence>
<dbReference type="Gene3D" id="3.30.830.10">
    <property type="entry name" value="Metalloenzyme, LuxS/M16 peptidase-like"/>
    <property type="match status" value="2"/>
</dbReference>
<evidence type="ECO:0000256" key="4">
    <source>
        <dbReference type="ARBA" id="ARBA00016741"/>
    </source>
</evidence>
<evidence type="ECO:0000259" key="12">
    <source>
        <dbReference type="Pfam" id="PF00675"/>
    </source>
</evidence>
<dbReference type="GO" id="GO:0006627">
    <property type="term" value="P:protein processing involved in protein targeting to mitochondrion"/>
    <property type="evidence" value="ECO:0007669"/>
    <property type="project" value="TreeGrafter"/>
</dbReference>
<evidence type="ECO:0000256" key="6">
    <source>
        <dbReference type="ARBA" id="ARBA00023128"/>
    </source>
</evidence>
<feature type="domain" description="Peptidase M16 N-terminal" evidence="12">
    <location>
        <begin position="84"/>
        <end position="231"/>
    </location>
</feature>
<comment type="similarity">
    <text evidence="3 10">Belongs to the peptidase M16 family.</text>
</comment>
<dbReference type="PANTHER" id="PTHR11851">
    <property type="entry name" value="METALLOPROTEASE"/>
    <property type="match status" value="1"/>
</dbReference>
<evidence type="ECO:0000256" key="8">
    <source>
        <dbReference type="ARBA" id="ARBA00032315"/>
    </source>
</evidence>
<proteinExistence type="inferred from homology"/>
<evidence type="ECO:0000256" key="9">
    <source>
        <dbReference type="ARBA" id="ARBA00083075"/>
    </source>
</evidence>
<feature type="compositionally biased region" description="Polar residues" evidence="11">
    <location>
        <begin position="282"/>
        <end position="296"/>
    </location>
</feature>
<dbReference type="FunFam" id="3.30.830.10:FF:000032">
    <property type="entry name" value="Mitochondrial processing peptidase, alpha subunit"/>
    <property type="match status" value="1"/>
</dbReference>
<dbReference type="InterPro" id="IPR011765">
    <property type="entry name" value="Pept_M16_N"/>
</dbReference>
<sequence>MRFLGWTPYSQPSMDEIEEPSDPPTIVLMYLDDHLLHALMKRTLNQELKYASRLIWVAPIQTSCTPKQDPAELDQISTLSNGIRVATEALPGHFSGVGVFVDAGSRYENEYLRGVSHIMDRMAFKSTQKRTSDEMLESLETLGGNIHCASSRESLMYQSATFNSAVPNTLALLAETIREPLITEEEVQQQLETAAYEIGEIWSKPELILPELVHVAAFKDNTLGNPLLCPQERLSQIDKGVVETYRTTFFRPERMVVAFAGVQHDEALRLAEQHFGDMPKSESPTLSQTGSETSMDLGSVSSSASPGSSASPSPIQQASKLITRIPFFKNLSTTATQHASVQPLSSLAPTPHDILEASKYTGGFLSLPSLPPPVNQSLPPLTHIHLAFEALPISSDDIYALATLQTVLGGGGSFSAGGPGKGMYSRLYTNVLNQHGWVESCVAFNHTYTDSGVFGISSSCSPRNVMNMLDVMCRELQALTLNAGFRSLQKTEVNRAKNQLRSSLLMNLESRMVELEDLGRQVQVHGRKVGVREMCRKIDELTVEDLRRVAKLVLRGMVSNPGQGSGAPTVVLQEGEEEGVLREPIKWAQIQDHIHRWKLGRR</sequence>
<evidence type="ECO:0000313" key="14">
    <source>
        <dbReference type="EMBL" id="OWP07268.1"/>
    </source>
</evidence>
<reference evidence="14 15" key="1">
    <citation type="submission" date="2017-04" db="EMBL/GenBank/DDBJ databases">
        <title>Draft genome sequence of Marssonina coronaria NL1: causal agent of apple blotch.</title>
        <authorList>
            <person name="Cheng Q."/>
        </authorList>
    </citation>
    <scope>NUCLEOTIDE SEQUENCE [LARGE SCALE GENOMIC DNA]</scope>
    <source>
        <strain evidence="14 15">NL1</strain>
    </source>
</reference>
<dbReference type="InterPro" id="IPR011249">
    <property type="entry name" value="Metalloenz_LuxS/M16"/>
</dbReference>
<dbReference type="STRING" id="503106.A0A218ZH00"/>
<evidence type="ECO:0000259" key="13">
    <source>
        <dbReference type="Pfam" id="PF05193"/>
    </source>
</evidence>
<dbReference type="GO" id="GO:0046872">
    <property type="term" value="F:metal ion binding"/>
    <property type="evidence" value="ECO:0007669"/>
    <property type="project" value="InterPro"/>
</dbReference>
<comment type="function">
    <text evidence="1">Substrate recognition and binding subunit of the essential mitochondrial processing protease (MPP), which cleaves the mitochondrial sequence off newly imported precursors proteins.</text>
</comment>
<feature type="domain" description="Peptidase M16 C-terminal" evidence="13">
    <location>
        <begin position="238"/>
        <end position="500"/>
    </location>
</feature>
<evidence type="ECO:0000256" key="11">
    <source>
        <dbReference type="SAM" id="MobiDB-lite"/>
    </source>
</evidence>
<comment type="caution">
    <text evidence="14">The sequence shown here is derived from an EMBL/GenBank/DDBJ whole genome shotgun (WGS) entry which is preliminary data.</text>
</comment>
<dbReference type="AlphaFoldDB" id="A0A218ZH00"/>
<dbReference type="InterPro" id="IPR050361">
    <property type="entry name" value="MPP/UQCRC_Complex"/>
</dbReference>
<dbReference type="GO" id="GO:0005759">
    <property type="term" value="C:mitochondrial matrix"/>
    <property type="evidence" value="ECO:0007669"/>
    <property type="project" value="UniProtKB-SubCell"/>
</dbReference>
<feature type="compositionally biased region" description="Low complexity" evidence="11">
    <location>
        <begin position="298"/>
        <end position="315"/>
    </location>
</feature>
<dbReference type="Proteomes" id="UP000242519">
    <property type="component" value="Unassembled WGS sequence"/>
</dbReference>
<dbReference type="FunCoup" id="A0A218ZH00">
    <property type="interactions" value="1001"/>
</dbReference>
<evidence type="ECO:0000256" key="5">
    <source>
        <dbReference type="ARBA" id="ARBA00022946"/>
    </source>
</evidence>
<dbReference type="SUPFAM" id="SSF63411">
    <property type="entry name" value="LuxS/MPP-like metallohydrolase"/>
    <property type="match status" value="2"/>
</dbReference>
<evidence type="ECO:0000256" key="7">
    <source>
        <dbReference type="ARBA" id="ARBA00030006"/>
    </source>
</evidence>
<protein>
    <recommendedName>
        <fullName evidence="4">Mitochondrial-processing peptidase subunit alpha</fullName>
    </recommendedName>
    <alternativeName>
        <fullName evidence="7">Alpha-MPP</fullName>
    </alternativeName>
    <alternativeName>
        <fullName evidence="8">Inactive zinc metalloprotease alpha</fullName>
    </alternativeName>
    <alternativeName>
        <fullName evidence="9">Matrix processing peptidase</fullName>
    </alternativeName>
</protein>
<dbReference type="OrthoDB" id="277191at2759"/>
<evidence type="ECO:0000313" key="15">
    <source>
        <dbReference type="Proteomes" id="UP000242519"/>
    </source>
</evidence>
<dbReference type="GO" id="GO:0004222">
    <property type="term" value="F:metalloendopeptidase activity"/>
    <property type="evidence" value="ECO:0007669"/>
    <property type="project" value="InterPro"/>
</dbReference>
<evidence type="ECO:0000256" key="1">
    <source>
        <dbReference type="ARBA" id="ARBA00002123"/>
    </source>
</evidence>
<keyword evidence="6" id="KW-0496">Mitochondrion</keyword>
<dbReference type="PANTHER" id="PTHR11851:SF49">
    <property type="entry name" value="MITOCHONDRIAL-PROCESSING PEPTIDASE SUBUNIT ALPHA"/>
    <property type="match status" value="1"/>
</dbReference>
<organism evidence="14 15">
    <name type="scientific">Diplocarpon coronariae</name>
    <dbReference type="NCBI Taxonomy" id="2795749"/>
    <lineage>
        <taxon>Eukaryota</taxon>
        <taxon>Fungi</taxon>
        <taxon>Dikarya</taxon>
        <taxon>Ascomycota</taxon>
        <taxon>Pezizomycotina</taxon>
        <taxon>Leotiomycetes</taxon>
        <taxon>Helotiales</taxon>
        <taxon>Drepanopezizaceae</taxon>
        <taxon>Diplocarpon</taxon>
    </lineage>
</organism>
<name>A0A218ZH00_9HELO</name>
<evidence type="ECO:0000256" key="10">
    <source>
        <dbReference type="RuleBase" id="RU004447"/>
    </source>
</evidence>
<dbReference type="FunFam" id="3.30.830.10:FF:000023">
    <property type="entry name" value="Mitochondrial processing peptidase alpha subunit"/>
    <property type="match status" value="1"/>
</dbReference>
<dbReference type="Pfam" id="PF00675">
    <property type="entry name" value="Peptidase_M16"/>
    <property type="match status" value="1"/>
</dbReference>
<evidence type="ECO:0000256" key="2">
    <source>
        <dbReference type="ARBA" id="ARBA00004305"/>
    </source>
</evidence>
<feature type="region of interest" description="Disordered" evidence="11">
    <location>
        <begin position="274"/>
        <end position="315"/>
    </location>
</feature>
<dbReference type="InParanoid" id="A0A218ZH00"/>
<dbReference type="InterPro" id="IPR001431">
    <property type="entry name" value="Pept_M16_Zn_BS"/>
</dbReference>
<dbReference type="Pfam" id="PF05193">
    <property type="entry name" value="Peptidase_M16_C"/>
    <property type="match status" value="1"/>
</dbReference>
<dbReference type="InterPro" id="IPR007863">
    <property type="entry name" value="Peptidase_M16_C"/>
</dbReference>
<comment type="subcellular location">
    <subcellularLocation>
        <location evidence="2">Mitochondrion matrix</location>
    </subcellularLocation>
</comment>
<keyword evidence="15" id="KW-1185">Reference proteome</keyword>